<dbReference type="SUPFAM" id="SSF52540">
    <property type="entry name" value="P-loop containing nucleoside triphosphate hydrolases"/>
    <property type="match status" value="1"/>
</dbReference>
<reference evidence="8 9" key="1">
    <citation type="submission" date="2024-01" db="EMBL/GenBank/DDBJ databases">
        <authorList>
            <person name="Deng Y."/>
            <person name="Su J."/>
        </authorList>
    </citation>
    <scope>NUCLEOTIDE SEQUENCE [LARGE SCALE GENOMIC DNA]</scope>
    <source>
        <strain evidence="8 9">CPCC 100088</strain>
    </source>
</reference>
<dbReference type="PROSITE" id="PS00211">
    <property type="entry name" value="ABC_TRANSPORTER_1"/>
    <property type="match status" value="1"/>
</dbReference>
<evidence type="ECO:0000256" key="6">
    <source>
        <dbReference type="ARBA" id="ARBA00023136"/>
    </source>
</evidence>
<protein>
    <submittedName>
        <fullName evidence="8">Heme ABC exporter ATP-binding protein CcmA</fullName>
    </submittedName>
</protein>
<gene>
    <name evidence="8" type="primary">ccmA</name>
    <name evidence="8" type="ORF">VSX56_00260</name>
</gene>
<evidence type="ECO:0000256" key="3">
    <source>
        <dbReference type="ARBA" id="ARBA00022748"/>
    </source>
</evidence>
<dbReference type="Pfam" id="PF00005">
    <property type="entry name" value="ABC_tran"/>
    <property type="match status" value="1"/>
</dbReference>
<proteinExistence type="predicted"/>
<dbReference type="Gene3D" id="3.40.50.300">
    <property type="entry name" value="P-loop containing nucleotide triphosphate hydrolases"/>
    <property type="match status" value="1"/>
</dbReference>
<evidence type="ECO:0000313" key="9">
    <source>
        <dbReference type="Proteomes" id="UP001438953"/>
    </source>
</evidence>
<dbReference type="PANTHER" id="PTHR43499">
    <property type="entry name" value="ABC TRANSPORTER I FAMILY MEMBER 1"/>
    <property type="match status" value="1"/>
</dbReference>
<organism evidence="8 9">
    <name type="scientific">Thioclava kandeliae</name>
    <dbReference type="NCBI Taxonomy" id="3070818"/>
    <lineage>
        <taxon>Bacteria</taxon>
        <taxon>Pseudomonadati</taxon>
        <taxon>Pseudomonadota</taxon>
        <taxon>Alphaproteobacteria</taxon>
        <taxon>Rhodobacterales</taxon>
        <taxon>Paracoccaceae</taxon>
        <taxon>Thioclava</taxon>
    </lineage>
</organism>
<dbReference type="InterPro" id="IPR027417">
    <property type="entry name" value="P-loop_NTPase"/>
</dbReference>
<reference evidence="8 9" key="2">
    <citation type="submission" date="2024-06" db="EMBL/GenBank/DDBJ databases">
        <title>Thioclava kandeliae sp. nov. from a rhizosphere soil sample of Kandelia candel in a mangrove.</title>
        <authorList>
            <person name="Mu T."/>
        </authorList>
    </citation>
    <scope>NUCLEOTIDE SEQUENCE [LARGE SCALE GENOMIC DNA]</scope>
    <source>
        <strain evidence="8 9">CPCC 100088</strain>
    </source>
</reference>
<evidence type="ECO:0000256" key="2">
    <source>
        <dbReference type="ARBA" id="ARBA00022741"/>
    </source>
</evidence>
<evidence type="ECO:0000256" key="5">
    <source>
        <dbReference type="ARBA" id="ARBA00022967"/>
    </source>
</evidence>
<feature type="domain" description="ABC transporter" evidence="7">
    <location>
        <begin position="4"/>
        <end position="207"/>
    </location>
</feature>
<dbReference type="InterPro" id="IPR005895">
    <property type="entry name" value="ABC_transptr_haem_export_CcmA"/>
</dbReference>
<dbReference type="SMART" id="SM00382">
    <property type="entry name" value="AAA"/>
    <property type="match status" value="1"/>
</dbReference>
<dbReference type="InterPro" id="IPR017871">
    <property type="entry name" value="ABC_transporter-like_CS"/>
</dbReference>
<comment type="caution">
    <text evidence="8">The sequence shown here is derived from an EMBL/GenBank/DDBJ whole genome shotgun (WGS) entry which is preliminary data.</text>
</comment>
<name>A0ABV1SCG2_9RHOB</name>
<sequence length="211" mass="22129">MALLSVEDLSVARAGVPILSGVSFTMDRGEALVLRGPNGIGKTTLLRTIAGLQPPLGGQMSLAAEAMAYAGHSDGLKSTLSVTENLTFWADIYATRRIDHALSLMNLEALADRAAHSLSAGQKRRLGLARLLVTGRPIWVLDEPTVSLDQASVALFAEAIRAHLVSGGAALMATHIDLGLPEARVLELAPFRADPLAPPTGLTGGFDEAFL</sequence>
<keyword evidence="5" id="KW-1278">Translocase</keyword>
<evidence type="ECO:0000256" key="4">
    <source>
        <dbReference type="ARBA" id="ARBA00022840"/>
    </source>
</evidence>
<keyword evidence="9" id="KW-1185">Reference proteome</keyword>
<keyword evidence="6" id="KW-0472">Membrane</keyword>
<evidence type="ECO:0000313" key="8">
    <source>
        <dbReference type="EMBL" id="MER5170191.1"/>
    </source>
</evidence>
<keyword evidence="1" id="KW-0813">Transport</keyword>
<evidence type="ECO:0000259" key="7">
    <source>
        <dbReference type="PROSITE" id="PS50893"/>
    </source>
</evidence>
<keyword evidence="3" id="KW-0201">Cytochrome c-type biogenesis</keyword>
<dbReference type="RefSeq" id="WP_339112516.1">
    <property type="nucleotide sequence ID" value="NZ_JAYWLC010000001.1"/>
</dbReference>
<dbReference type="PROSITE" id="PS50893">
    <property type="entry name" value="ABC_TRANSPORTER_2"/>
    <property type="match status" value="1"/>
</dbReference>
<keyword evidence="4 8" id="KW-0067">ATP-binding</keyword>
<dbReference type="GO" id="GO:0005524">
    <property type="term" value="F:ATP binding"/>
    <property type="evidence" value="ECO:0007669"/>
    <property type="project" value="UniProtKB-KW"/>
</dbReference>
<dbReference type="EMBL" id="JAYWLC010000001">
    <property type="protein sequence ID" value="MER5170191.1"/>
    <property type="molecule type" value="Genomic_DNA"/>
</dbReference>
<dbReference type="PANTHER" id="PTHR43499:SF1">
    <property type="entry name" value="ABC TRANSPORTER I FAMILY MEMBER 1"/>
    <property type="match status" value="1"/>
</dbReference>
<dbReference type="InterPro" id="IPR003593">
    <property type="entry name" value="AAA+_ATPase"/>
</dbReference>
<keyword evidence="2" id="KW-0547">Nucleotide-binding</keyword>
<dbReference type="NCBIfam" id="TIGR01189">
    <property type="entry name" value="ccmA"/>
    <property type="match status" value="1"/>
</dbReference>
<accession>A0ABV1SCG2</accession>
<evidence type="ECO:0000256" key="1">
    <source>
        <dbReference type="ARBA" id="ARBA00022448"/>
    </source>
</evidence>
<dbReference type="InterPro" id="IPR003439">
    <property type="entry name" value="ABC_transporter-like_ATP-bd"/>
</dbReference>
<dbReference type="Proteomes" id="UP001438953">
    <property type="component" value="Unassembled WGS sequence"/>
</dbReference>